<reference evidence="1" key="2">
    <citation type="journal article" date="2021" name="PeerJ">
        <title>Extensive microbial diversity within the chicken gut microbiome revealed by metagenomics and culture.</title>
        <authorList>
            <person name="Gilroy R."/>
            <person name="Ravi A."/>
            <person name="Getino M."/>
            <person name="Pursley I."/>
            <person name="Horton D.L."/>
            <person name="Alikhan N.F."/>
            <person name="Baker D."/>
            <person name="Gharbi K."/>
            <person name="Hall N."/>
            <person name="Watson M."/>
            <person name="Adriaenssens E.M."/>
            <person name="Foster-Nyarko E."/>
            <person name="Jarju S."/>
            <person name="Secka A."/>
            <person name="Antonio M."/>
            <person name="Oren A."/>
            <person name="Chaudhuri R.R."/>
            <person name="La Ragione R."/>
            <person name="Hildebrand F."/>
            <person name="Pallen M.J."/>
        </authorList>
    </citation>
    <scope>NUCLEOTIDE SEQUENCE</scope>
    <source>
        <strain evidence="1">6276</strain>
    </source>
</reference>
<name>A0A9D1EXV0_9BACT</name>
<dbReference type="AlphaFoldDB" id="A0A9D1EXV0"/>
<gene>
    <name evidence="1" type="ORF">IAC10_01765</name>
</gene>
<reference evidence="1" key="1">
    <citation type="submission" date="2020-10" db="EMBL/GenBank/DDBJ databases">
        <authorList>
            <person name="Gilroy R."/>
        </authorList>
    </citation>
    <scope>NUCLEOTIDE SEQUENCE</scope>
    <source>
        <strain evidence="1">6276</strain>
    </source>
</reference>
<evidence type="ECO:0000313" key="1">
    <source>
        <dbReference type="EMBL" id="HIS35347.1"/>
    </source>
</evidence>
<proteinExistence type="predicted"/>
<comment type="caution">
    <text evidence="1">The sequence shown here is derived from an EMBL/GenBank/DDBJ whole genome shotgun (WGS) entry which is preliminary data.</text>
</comment>
<accession>A0A9D1EXV0</accession>
<sequence length="89" mass="10079">MFSDEQKRIVAKAIIEKLGQYECPMCGCSQFSIIEEFGLHMMRPMSNPINVSWGIPYIMLVCGKCGYMSQHNAISLDVLDPETTQTLKM</sequence>
<dbReference type="Proteomes" id="UP000823928">
    <property type="component" value="Unassembled WGS sequence"/>
</dbReference>
<protein>
    <submittedName>
        <fullName evidence="1">Uncharacterized protein</fullName>
    </submittedName>
</protein>
<dbReference type="EMBL" id="DVIU01000037">
    <property type="protein sequence ID" value="HIS35347.1"/>
    <property type="molecule type" value="Genomic_DNA"/>
</dbReference>
<organism evidence="1 2">
    <name type="scientific">Candidatus Scatousia excrementigallinarum</name>
    <dbReference type="NCBI Taxonomy" id="2840935"/>
    <lineage>
        <taxon>Bacteria</taxon>
        <taxon>Candidatus Scatousia</taxon>
    </lineage>
</organism>
<evidence type="ECO:0000313" key="2">
    <source>
        <dbReference type="Proteomes" id="UP000823928"/>
    </source>
</evidence>